<gene>
    <name evidence="3" type="ORF">ESZ48_07870</name>
</gene>
<dbReference type="PANTHER" id="PTHR12526">
    <property type="entry name" value="GLYCOSYLTRANSFERASE"/>
    <property type="match status" value="1"/>
</dbReference>
<dbReference type="AlphaFoldDB" id="A0A4Q0XH37"/>
<dbReference type="SUPFAM" id="SSF53756">
    <property type="entry name" value="UDP-Glycosyltransferase/glycogen phosphorylase"/>
    <property type="match status" value="1"/>
</dbReference>
<feature type="domain" description="Glycosyl transferase family 1" evidence="1">
    <location>
        <begin position="188"/>
        <end position="348"/>
    </location>
</feature>
<evidence type="ECO:0000313" key="4">
    <source>
        <dbReference type="Proteomes" id="UP000289792"/>
    </source>
</evidence>
<dbReference type="PANTHER" id="PTHR12526:SF630">
    <property type="entry name" value="GLYCOSYLTRANSFERASE"/>
    <property type="match status" value="1"/>
</dbReference>
<proteinExistence type="predicted"/>
<dbReference type="GO" id="GO:0016757">
    <property type="term" value="F:glycosyltransferase activity"/>
    <property type="evidence" value="ECO:0007669"/>
    <property type="project" value="InterPro"/>
</dbReference>
<protein>
    <submittedName>
        <fullName evidence="3">Glycosyltransferase family 1 protein</fullName>
    </submittedName>
</protein>
<keyword evidence="4" id="KW-1185">Reference proteome</keyword>
<evidence type="ECO:0000259" key="1">
    <source>
        <dbReference type="Pfam" id="PF00534"/>
    </source>
</evidence>
<feature type="domain" description="Glycosyltransferase subfamily 4-like N-terminal" evidence="2">
    <location>
        <begin position="14"/>
        <end position="177"/>
    </location>
</feature>
<accession>A0A4Q0XH37</accession>
<dbReference type="Pfam" id="PF00534">
    <property type="entry name" value="Glycos_transf_1"/>
    <property type="match status" value="1"/>
</dbReference>
<name>A0A4Q0XH37_9FLAO</name>
<keyword evidence="3" id="KW-0808">Transferase</keyword>
<dbReference type="Proteomes" id="UP000289792">
    <property type="component" value="Unassembled WGS sequence"/>
</dbReference>
<dbReference type="RefSeq" id="WP_129016782.1">
    <property type="nucleotide sequence ID" value="NZ_SDDZ01000003.1"/>
</dbReference>
<organism evidence="3 4">
    <name type="scientific">Gelidibacter gilvus</name>
    <dbReference type="NCBI Taxonomy" id="59602"/>
    <lineage>
        <taxon>Bacteria</taxon>
        <taxon>Pseudomonadati</taxon>
        <taxon>Bacteroidota</taxon>
        <taxon>Flavobacteriia</taxon>
        <taxon>Flavobacteriales</taxon>
        <taxon>Flavobacteriaceae</taxon>
        <taxon>Gelidibacter</taxon>
    </lineage>
</organism>
<dbReference type="CDD" id="cd03801">
    <property type="entry name" value="GT4_PimA-like"/>
    <property type="match status" value="1"/>
</dbReference>
<comment type="caution">
    <text evidence="3">The sequence shown here is derived from an EMBL/GenBank/DDBJ whole genome shotgun (WGS) entry which is preliminary data.</text>
</comment>
<dbReference type="InterPro" id="IPR028098">
    <property type="entry name" value="Glyco_trans_4-like_N"/>
</dbReference>
<evidence type="ECO:0000259" key="2">
    <source>
        <dbReference type="Pfam" id="PF13439"/>
    </source>
</evidence>
<dbReference type="Gene3D" id="3.40.50.2000">
    <property type="entry name" value="Glycogen Phosphorylase B"/>
    <property type="match status" value="2"/>
</dbReference>
<dbReference type="Pfam" id="PF13439">
    <property type="entry name" value="Glyco_transf_4"/>
    <property type="match status" value="1"/>
</dbReference>
<dbReference type="InterPro" id="IPR001296">
    <property type="entry name" value="Glyco_trans_1"/>
</dbReference>
<dbReference type="EMBL" id="SDDZ01000003">
    <property type="protein sequence ID" value="RXJ50664.1"/>
    <property type="molecule type" value="Genomic_DNA"/>
</dbReference>
<dbReference type="OrthoDB" id="7560678at2"/>
<evidence type="ECO:0000313" key="3">
    <source>
        <dbReference type="EMBL" id="RXJ50664.1"/>
    </source>
</evidence>
<sequence length="371" mass="42520">MKIVFLARYLPAEGSTTHIYSVAKNLIERGNEVYILTRGPGDDLSAIKLFEKAKKSGVRFVKLPFPLYTTINLVSKIKQLFFYIYATPFTLYQLFKIKPDVIHSHYAVTTYLAAIYRSLTGKKFIVTHHITGIPKHFLNRKADYAIAISRELQDFLITSYNYDPRQVKLIFNGVRPSEDNMEDSDVSTLKKQYNIPLNKIVFGVVGSVSHRKGVDVIVEAFSKCKHLNVHLIILGDGEIEWLHQLINENQINDLVTLIPFRDPKDIYRMMDVLILASRREGFPLVPLEAMMMKKPVIRSNIQGAEDQIIVGKNGYLFESENHLDLAKVIENIALNPKVLNELGENAYQHAINNFSEDTMIDEMLELYQRTL</sequence>
<reference evidence="3 4" key="1">
    <citation type="submission" date="2019-01" db="EMBL/GenBank/DDBJ databases">
        <title>Genome sequence of the Antarctic species Gelidibacter gilvus ACAM 158(T).</title>
        <authorList>
            <person name="Bowman J.P."/>
        </authorList>
    </citation>
    <scope>NUCLEOTIDE SEQUENCE [LARGE SCALE GENOMIC DNA]</scope>
    <source>
        <strain evidence="3 4">IC158</strain>
    </source>
</reference>